<dbReference type="EMBL" id="JBIQWL010000012">
    <property type="protein sequence ID" value="MFH8252804.1"/>
    <property type="molecule type" value="Genomic_DNA"/>
</dbReference>
<dbReference type="Gene3D" id="3.40.50.1820">
    <property type="entry name" value="alpha/beta hydrolase"/>
    <property type="match status" value="1"/>
</dbReference>
<organism evidence="1 2">
    <name type="scientific">Microbacterium alkaliflavum</name>
    <dbReference type="NCBI Taxonomy" id="3248839"/>
    <lineage>
        <taxon>Bacteria</taxon>
        <taxon>Bacillati</taxon>
        <taxon>Actinomycetota</taxon>
        <taxon>Actinomycetes</taxon>
        <taxon>Micrococcales</taxon>
        <taxon>Microbacteriaceae</taxon>
        <taxon>Microbacterium</taxon>
    </lineage>
</organism>
<dbReference type="InterPro" id="IPR029058">
    <property type="entry name" value="AB_hydrolase_fold"/>
</dbReference>
<sequence>MGDLDIRSGGIVSVDTESLYAAADRLDALGRELDDLTGLFRRAAGQVELVPRIAHTGAVGRAYGLVTRTDSLAGRPDALASRLRDTAALYETVELRARRAAAEAAGDAEAIARIDARLEAIEAEHPAAGMRAWWAELWRDASWAQEFTGPAPSFGAALAPGAALFTGAAAWSLGAAVRGSGVGVVGPDERLAGAAPPVRLVPLTPSIAATAGAPTSLAAAAARIPSDDAGRVRVERYTMPDGSRQFAVYVRGTTGQRADEAWGWDANVDLARGRPSASYEATLEALRAAGAEPGDVVHAFGHSQGGTIAARLAVEGGFDTQTLVTLGSPVDAGVGADTLSVAIRHGDDPVGALAGGGDDIGFGAPGSFIAERSIDAGPFAEPFAPHHIGAYEETAAMLDDSTDPRMGAVRERLGELQEATSVEVLEFGAAKAGACPVDLVPDAAPGVSPCVADEGRSLRSS</sequence>
<name>A0ABW7QD34_9MICO</name>
<evidence type="ECO:0000313" key="1">
    <source>
        <dbReference type="EMBL" id="MFH8252804.1"/>
    </source>
</evidence>
<evidence type="ECO:0000313" key="2">
    <source>
        <dbReference type="Proteomes" id="UP001610861"/>
    </source>
</evidence>
<accession>A0ABW7QD34</accession>
<dbReference type="SUPFAM" id="SSF53474">
    <property type="entry name" value="alpha/beta-Hydrolases"/>
    <property type="match status" value="1"/>
</dbReference>
<comment type="caution">
    <text evidence="1">The sequence shown here is derived from an EMBL/GenBank/DDBJ whole genome shotgun (WGS) entry which is preliminary data.</text>
</comment>
<dbReference type="RefSeq" id="WP_397558232.1">
    <property type="nucleotide sequence ID" value="NZ_JBIQWL010000012.1"/>
</dbReference>
<keyword evidence="2" id="KW-1185">Reference proteome</keyword>
<dbReference type="Proteomes" id="UP001610861">
    <property type="component" value="Unassembled WGS sequence"/>
</dbReference>
<protein>
    <recommendedName>
        <fullName evidence="3">Alpha/beta hydrolase</fullName>
    </recommendedName>
</protein>
<proteinExistence type="predicted"/>
<reference evidence="1 2" key="1">
    <citation type="submission" date="2024-09" db="EMBL/GenBank/DDBJ databases">
        <authorList>
            <person name="Pan X."/>
        </authorList>
    </citation>
    <scope>NUCLEOTIDE SEQUENCE [LARGE SCALE GENOMIC DNA]</scope>
    <source>
        <strain evidence="1 2">B2969</strain>
    </source>
</reference>
<evidence type="ECO:0008006" key="3">
    <source>
        <dbReference type="Google" id="ProtNLM"/>
    </source>
</evidence>
<gene>
    <name evidence="1" type="ORF">ACH3VR_20735</name>
</gene>